<dbReference type="SUPFAM" id="SSF46785">
    <property type="entry name" value="Winged helix' DNA-binding domain"/>
    <property type="match status" value="1"/>
</dbReference>
<dbReference type="GO" id="GO:0006950">
    <property type="term" value="P:response to stress"/>
    <property type="evidence" value="ECO:0007669"/>
    <property type="project" value="TreeGrafter"/>
</dbReference>
<accession>A0A5K7YPG4</accession>
<evidence type="ECO:0000256" key="1">
    <source>
        <dbReference type="ARBA" id="ARBA00023015"/>
    </source>
</evidence>
<protein>
    <submittedName>
        <fullName evidence="4">MarR family transcriptional regulator</fullName>
    </submittedName>
</protein>
<keyword evidence="1" id="KW-0805">Transcription regulation</keyword>
<dbReference type="InterPro" id="IPR036390">
    <property type="entry name" value="WH_DNA-bd_sf"/>
</dbReference>
<dbReference type="Gene3D" id="1.10.10.10">
    <property type="entry name" value="Winged helix-like DNA-binding domain superfamily/Winged helix DNA-binding domain"/>
    <property type="match status" value="1"/>
</dbReference>
<feature type="domain" description="HTH marR-type" evidence="3">
    <location>
        <begin position="4"/>
        <end position="136"/>
    </location>
</feature>
<dbReference type="KEGG" id="dalk:DSCA_21840"/>
<name>A0A5K7YPG4_9BACT</name>
<reference evidence="4 5" key="1">
    <citation type="submission" date="2019-11" db="EMBL/GenBank/DDBJ databases">
        <title>Comparative genomics of hydrocarbon-degrading Desulfosarcina strains.</title>
        <authorList>
            <person name="Watanabe M."/>
            <person name="Kojima H."/>
            <person name="Fukui M."/>
        </authorList>
    </citation>
    <scope>NUCLEOTIDE SEQUENCE [LARGE SCALE GENOMIC DNA]</scope>
    <source>
        <strain evidence="4 5">PL12</strain>
    </source>
</reference>
<dbReference type="EMBL" id="AP021874">
    <property type="protein sequence ID" value="BBO68254.1"/>
    <property type="molecule type" value="Genomic_DNA"/>
</dbReference>
<dbReference type="GO" id="GO:0003700">
    <property type="term" value="F:DNA-binding transcription factor activity"/>
    <property type="evidence" value="ECO:0007669"/>
    <property type="project" value="InterPro"/>
</dbReference>
<dbReference type="AlphaFoldDB" id="A0A5K7YPG4"/>
<dbReference type="Proteomes" id="UP000427906">
    <property type="component" value="Chromosome"/>
</dbReference>
<evidence type="ECO:0000313" key="5">
    <source>
        <dbReference type="Proteomes" id="UP000427906"/>
    </source>
</evidence>
<proteinExistence type="predicted"/>
<dbReference type="InterPro" id="IPR036388">
    <property type="entry name" value="WH-like_DNA-bd_sf"/>
</dbReference>
<dbReference type="PROSITE" id="PS50995">
    <property type="entry name" value="HTH_MARR_2"/>
    <property type="match status" value="1"/>
</dbReference>
<keyword evidence="5" id="KW-1185">Reference proteome</keyword>
<gene>
    <name evidence="4" type="ORF">DSCA_21840</name>
</gene>
<dbReference type="PRINTS" id="PR00598">
    <property type="entry name" value="HTHMARR"/>
</dbReference>
<evidence type="ECO:0000313" key="4">
    <source>
        <dbReference type="EMBL" id="BBO68254.1"/>
    </source>
</evidence>
<dbReference type="OrthoDB" id="9799747at2"/>
<organism evidence="4 5">
    <name type="scientific">Desulfosarcina alkanivorans</name>
    <dbReference type="NCBI Taxonomy" id="571177"/>
    <lineage>
        <taxon>Bacteria</taxon>
        <taxon>Pseudomonadati</taxon>
        <taxon>Thermodesulfobacteriota</taxon>
        <taxon>Desulfobacteria</taxon>
        <taxon>Desulfobacterales</taxon>
        <taxon>Desulfosarcinaceae</taxon>
        <taxon>Desulfosarcina</taxon>
    </lineage>
</organism>
<dbReference type="InterPro" id="IPR000835">
    <property type="entry name" value="HTH_MarR-typ"/>
</dbReference>
<dbReference type="Pfam" id="PF01047">
    <property type="entry name" value="MarR"/>
    <property type="match status" value="1"/>
</dbReference>
<dbReference type="PANTHER" id="PTHR33164">
    <property type="entry name" value="TRANSCRIPTIONAL REGULATOR, MARR FAMILY"/>
    <property type="match status" value="1"/>
</dbReference>
<dbReference type="SMART" id="SM00347">
    <property type="entry name" value="HTH_MARR"/>
    <property type="match status" value="1"/>
</dbReference>
<dbReference type="InterPro" id="IPR039422">
    <property type="entry name" value="MarR/SlyA-like"/>
</dbReference>
<dbReference type="PANTHER" id="PTHR33164:SF56">
    <property type="entry name" value="HTH-TYPE TRANSCRIPTIONAL REGULATOR MHQR"/>
    <property type="match status" value="1"/>
</dbReference>
<evidence type="ECO:0000259" key="3">
    <source>
        <dbReference type="PROSITE" id="PS50995"/>
    </source>
</evidence>
<keyword evidence="2" id="KW-0804">Transcription</keyword>
<sequence>METGSHIRLVLWKAAKAVDRVDRDSIRETGLSLSDFTIMEALLHKGPLPINRIGEKVLLSSGSMTAAVNRLEGAGLVRRTQDPSDGRRYLVHLTQNGRRIAAGAYRRHAQRLEKAAEALTAEERTQLVRLLKKLGNHAQRITVGS</sequence>
<evidence type="ECO:0000256" key="2">
    <source>
        <dbReference type="ARBA" id="ARBA00023163"/>
    </source>
</evidence>